<dbReference type="HOGENOM" id="CLU_849654_0_0_11"/>
<comment type="caution">
    <text evidence="2">The sequence shown here is derived from an EMBL/GenBank/DDBJ whole genome shotgun (WGS) entry which is preliminary data.</text>
</comment>
<dbReference type="PROSITE" id="PS51257">
    <property type="entry name" value="PROKAR_LIPOPROTEIN"/>
    <property type="match status" value="1"/>
</dbReference>
<dbReference type="RefSeq" id="WP_009139349.1">
    <property type="nucleotide sequence ID" value="NZ_JH815198.1"/>
</dbReference>
<dbReference type="OrthoDB" id="9554480at2"/>
<feature type="chain" id="PRO_5039662046" description="DUF5067 domain-containing protein" evidence="1">
    <location>
        <begin position="22"/>
        <end position="327"/>
    </location>
</feature>
<protein>
    <recommendedName>
        <fullName evidence="4">DUF5067 domain-containing protein</fullName>
    </recommendedName>
</protein>
<dbReference type="Proteomes" id="UP000006069">
    <property type="component" value="Unassembled WGS sequence"/>
</dbReference>
<organism evidence="2 3">
    <name type="scientific">Slackia piriformis YIT 12062</name>
    <dbReference type="NCBI Taxonomy" id="742818"/>
    <lineage>
        <taxon>Bacteria</taxon>
        <taxon>Bacillati</taxon>
        <taxon>Actinomycetota</taxon>
        <taxon>Coriobacteriia</taxon>
        <taxon>Eggerthellales</taxon>
        <taxon>Eggerthellaceae</taxon>
        <taxon>Slackia</taxon>
    </lineage>
</organism>
<sequence>MKGSYIVASALAIALSGFVVAGCSSSDQDGQSVGVQETQQRETKESSASVFDLSGTIEPTVMLDNDIMTIEAKDLTYKNNVAYLTVGVTNKTASDIDVYAATLGFSGNFVNGCMVDDGYMNCSITAGETVDEEIDFNLKNLQVRGISGIEEIGLGLRVTDSNYDEIYRDIVSVSTSSKGKEKDRAFSDAISDPTIQKLAEFEVTPSSSSFNGVEWGGIAPVSACLVVNKDGEHSVMMEVENTSDGNASIVLSGITIDGAIAYESRWSSTAIAPSKRAVVYVTLERAIDDDQLESFDLSEIRNVSMDVSVEDFSGNTLAMPTSVDIAF</sequence>
<evidence type="ECO:0000256" key="1">
    <source>
        <dbReference type="SAM" id="SignalP"/>
    </source>
</evidence>
<proteinExistence type="predicted"/>
<evidence type="ECO:0008006" key="4">
    <source>
        <dbReference type="Google" id="ProtNLM"/>
    </source>
</evidence>
<accession>K0Z8G0</accession>
<gene>
    <name evidence="2" type="ORF">HMPREF9451_01150</name>
</gene>
<dbReference type="PATRIC" id="fig|742818.3.peg.1208"/>
<keyword evidence="3" id="KW-1185">Reference proteome</keyword>
<dbReference type="AlphaFoldDB" id="K0Z8G0"/>
<dbReference type="EMBL" id="ADMD01000007">
    <property type="protein sequence ID" value="EJZ83630.1"/>
    <property type="molecule type" value="Genomic_DNA"/>
</dbReference>
<evidence type="ECO:0000313" key="3">
    <source>
        <dbReference type="Proteomes" id="UP000006069"/>
    </source>
</evidence>
<reference evidence="2 3" key="1">
    <citation type="submission" date="2012-08" db="EMBL/GenBank/DDBJ databases">
        <title>The Genome Sequence of Slackia piriformis YIT 12062.</title>
        <authorList>
            <consortium name="The Broad Institute Genome Sequencing Platform"/>
            <person name="Earl A."/>
            <person name="Ward D."/>
            <person name="Feldgarden M."/>
            <person name="Gevers D."/>
            <person name="Morotomi M."/>
            <person name="Walker B."/>
            <person name="Young S.K."/>
            <person name="Zeng Q."/>
            <person name="Gargeya S."/>
            <person name="Fitzgerald M."/>
            <person name="Haas B."/>
            <person name="Abouelleil A."/>
            <person name="Alvarado L."/>
            <person name="Arachchi H.M."/>
            <person name="Berlin A.M."/>
            <person name="Chapman S.B."/>
            <person name="Goldberg J."/>
            <person name="Griggs A."/>
            <person name="Gujja S."/>
            <person name="Hansen M."/>
            <person name="Howarth C."/>
            <person name="Imamovic A."/>
            <person name="Larimer J."/>
            <person name="McCowen C."/>
            <person name="Montmayeur A."/>
            <person name="Murphy C."/>
            <person name="Neiman D."/>
            <person name="Pearson M."/>
            <person name="Priest M."/>
            <person name="Roberts A."/>
            <person name="Saif S."/>
            <person name="Shea T."/>
            <person name="Sisk P."/>
            <person name="Sykes S."/>
            <person name="Wortman J."/>
            <person name="Nusbaum C."/>
            <person name="Birren B."/>
        </authorList>
    </citation>
    <scope>NUCLEOTIDE SEQUENCE [LARGE SCALE GENOMIC DNA]</scope>
    <source>
        <strain evidence="2 3">YIT 12062</strain>
    </source>
</reference>
<name>K0Z8G0_9ACTN</name>
<evidence type="ECO:0000313" key="2">
    <source>
        <dbReference type="EMBL" id="EJZ83630.1"/>
    </source>
</evidence>
<feature type="signal peptide" evidence="1">
    <location>
        <begin position="1"/>
        <end position="21"/>
    </location>
</feature>
<dbReference type="InParanoid" id="K0Z8G0"/>
<keyword evidence="1" id="KW-0732">Signal</keyword>